<dbReference type="OrthoDB" id="9773856at2"/>
<dbReference type="InterPro" id="IPR004843">
    <property type="entry name" value="Calcineurin-like_PHP"/>
</dbReference>
<dbReference type="HOGENOM" id="CLU_026621_0_1_9"/>
<dbReference type="STRING" id="1231336.L248_1872"/>
<name>U4TLP5_9LACO</name>
<dbReference type="AlphaFoldDB" id="U4TLP5"/>
<gene>
    <name evidence="3" type="ORF">L248_1872</name>
</gene>
<dbReference type="SUPFAM" id="SSF56300">
    <property type="entry name" value="Metallo-dependent phosphatases"/>
    <property type="match status" value="1"/>
</dbReference>
<accession>U4TLP5</accession>
<protein>
    <recommendedName>
        <fullName evidence="2">Calcineurin-like phosphoesterase domain-containing protein</fullName>
    </recommendedName>
</protein>
<evidence type="ECO:0000313" key="3">
    <source>
        <dbReference type="EMBL" id="ERL65796.1"/>
    </source>
</evidence>
<dbReference type="PANTHER" id="PTHR30337:SF7">
    <property type="entry name" value="PHOSPHOESTERASE"/>
    <property type="match status" value="1"/>
</dbReference>
<feature type="domain" description="Calcineurin-like phosphoesterase" evidence="2">
    <location>
        <begin position="3"/>
        <end position="194"/>
    </location>
</feature>
<dbReference type="InterPro" id="IPR029052">
    <property type="entry name" value="Metallo-depent_PP-like"/>
</dbReference>
<dbReference type="GO" id="GO:0016787">
    <property type="term" value="F:hydrolase activity"/>
    <property type="evidence" value="ECO:0007669"/>
    <property type="project" value="UniProtKB-KW"/>
</dbReference>
<keyword evidence="4" id="KW-1185">Reference proteome</keyword>
<dbReference type="EMBL" id="KI271584">
    <property type="protein sequence ID" value="ERL65796.1"/>
    <property type="molecule type" value="Genomic_DNA"/>
</dbReference>
<organism evidence="3 4">
    <name type="scientific">Schleiferilactobacillus shenzhenensis LY-73</name>
    <dbReference type="NCBI Taxonomy" id="1231336"/>
    <lineage>
        <taxon>Bacteria</taxon>
        <taxon>Bacillati</taxon>
        <taxon>Bacillota</taxon>
        <taxon>Bacilli</taxon>
        <taxon>Lactobacillales</taxon>
        <taxon>Lactobacillaceae</taxon>
        <taxon>Schleiferilactobacillus</taxon>
    </lineage>
</organism>
<dbReference type="eggNOG" id="COG0420">
    <property type="taxonomic scope" value="Bacteria"/>
</dbReference>
<dbReference type="InterPro" id="IPR050535">
    <property type="entry name" value="DNA_Repair-Maintenance_Comp"/>
</dbReference>
<dbReference type="CDD" id="cd00840">
    <property type="entry name" value="MPP_Mre11_N"/>
    <property type="match status" value="1"/>
</dbReference>
<dbReference type="RefSeq" id="WP_022528739.1">
    <property type="nucleotide sequence ID" value="NZ_KI271584.1"/>
</dbReference>
<sequence>MTRIVQMSDVHLGFDYAGLKNSQKSNQRKSELKKTFFDAVQYTVSHHADLLLIPGDLFDNAYPDETLVRDVQDTLARISPIPVMIAAGNHDFSYPGSFYEATTHWPKNVHIFSGEWSSIRFPELHTTVWGASFTAPYQHETLLKPVTAEDGDDLQIGVLHGDASTPETSPYDPITREQIAGSGLDWLALGHIHKRSEAAAGKTTYAYAGTPEGHGFDELGEKGILQVDFTEDHQPQATFIPTCQRRYEDVTVDISQAESNLQAVDVINDQLASQYGPQFADNLYKIHLVGTLSEDALITVKGISDQLTLFDRRISDETRADIDYDQLAQLDTLEGNYVQKMQAKISGAQDDHQRSRLETALAIGVRAFRGDIDNGN</sequence>
<proteinExistence type="predicted"/>
<dbReference type="Pfam" id="PF00149">
    <property type="entry name" value="Metallophos"/>
    <property type="match status" value="1"/>
</dbReference>
<evidence type="ECO:0000313" key="4">
    <source>
        <dbReference type="Proteomes" id="UP000030647"/>
    </source>
</evidence>
<dbReference type="PANTHER" id="PTHR30337">
    <property type="entry name" value="COMPONENT OF ATP-DEPENDENT DSDNA EXONUCLEASE"/>
    <property type="match status" value="1"/>
</dbReference>
<dbReference type="Gene3D" id="3.60.21.10">
    <property type="match status" value="1"/>
</dbReference>
<evidence type="ECO:0000259" key="2">
    <source>
        <dbReference type="Pfam" id="PF00149"/>
    </source>
</evidence>
<reference evidence="4" key="1">
    <citation type="journal article" date="2013" name="Genome Announc.">
        <title>Whole-Genome Sequencing of Lactobacillus shenzhenensis Strain LY-73T.</title>
        <authorList>
            <person name="Lin Z."/>
            <person name="Liu Z."/>
            <person name="Yang R."/>
            <person name="Zou Y."/>
            <person name="Wan D."/>
            <person name="Chen J."/>
            <person name="Guo M."/>
            <person name="Zhao J."/>
            <person name="Fang C."/>
            <person name="Yang R."/>
            <person name="Liu F."/>
        </authorList>
    </citation>
    <scope>NUCLEOTIDE SEQUENCE [LARGE SCALE GENOMIC DNA]</scope>
    <source>
        <strain evidence="4">LY-73</strain>
    </source>
</reference>
<dbReference type="InterPro" id="IPR041796">
    <property type="entry name" value="Mre11_N"/>
</dbReference>
<dbReference type="Proteomes" id="UP000030647">
    <property type="component" value="Unassembled WGS sequence"/>
</dbReference>
<evidence type="ECO:0000256" key="1">
    <source>
        <dbReference type="ARBA" id="ARBA00022801"/>
    </source>
</evidence>
<keyword evidence="1" id="KW-0378">Hydrolase</keyword>